<evidence type="ECO:0000313" key="1">
    <source>
        <dbReference type="Ensembl" id="ENSNGAP00000001684.1"/>
    </source>
</evidence>
<keyword evidence="2" id="KW-1185">Reference proteome</keyword>
<dbReference type="Proteomes" id="UP000694381">
    <property type="component" value="Unassembled WGS sequence"/>
</dbReference>
<dbReference type="AlphaFoldDB" id="A0A8C6QBT1"/>
<dbReference type="GeneTree" id="ENSGT00430000032886"/>
<reference evidence="1" key="2">
    <citation type="submission" date="2025-09" db="UniProtKB">
        <authorList>
            <consortium name="Ensembl"/>
        </authorList>
    </citation>
    <scope>IDENTIFICATION</scope>
</reference>
<protein>
    <submittedName>
        <fullName evidence="1">Uncharacterized protein</fullName>
    </submittedName>
</protein>
<evidence type="ECO:0000313" key="2">
    <source>
        <dbReference type="Proteomes" id="UP000694381"/>
    </source>
</evidence>
<accession>A0A8C6QBT1</accession>
<dbReference type="Ensembl" id="ENSNGAT00000001711.1">
    <property type="protein sequence ID" value="ENSNGAP00000001684.1"/>
    <property type="gene ID" value="ENSNGAG00000001249.1"/>
</dbReference>
<proteinExistence type="predicted"/>
<reference evidence="1" key="1">
    <citation type="submission" date="2025-08" db="UniProtKB">
        <authorList>
            <consortium name="Ensembl"/>
        </authorList>
    </citation>
    <scope>IDENTIFICATION</scope>
</reference>
<sequence>MFSHNSHCPDCGQQWFPSLELGHWLYQTELIENEYYQVFLDYINRAHYSPECYPDNPANRSIVLPWSFPLEWTPQNLTRWTFEKACHPFLLGPALVRKRIHDSRVAGFNPALQLILTRTDKTLNKNLAKASNLCNSQNHGDFREFCVNSPGKMNNHSYLFWLSHYFSSFFLFLFW</sequence>
<name>A0A8C6QBT1_NANGA</name>
<organism evidence="1 2">
    <name type="scientific">Nannospalax galili</name>
    <name type="common">Northern Israeli blind subterranean mole rat</name>
    <name type="synonym">Spalax galili</name>
    <dbReference type="NCBI Taxonomy" id="1026970"/>
    <lineage>
        <taxon>Eukaryota</taxon>
        <taxon>Metazoa</taxon>
        <taxon>Chordata</taxon>
        <taxon>Craniata</taxon>
        <taxon>Vertebrata</taxon>
        <taxon>Euteleostomi</taxon>
        <taxon>Mammalia</taxon>
        <taxon>Eutheria</taxon>
        <taxon>Euarchontoglires</taxon>
        <taxon>Glires</taxon>
        <taxon>Rodentia</taxon>
        <taxon>Myomorpha</taxon>
        <taxon>Muroidea</taxon>
        <taxon>Spalacidae</taxon>
        <taxon>Spalacinae</taxon>
        <taxon>Nannospalax</taxon>
    </lineage>
</organism>